<dbReference type="EMBL" id="JAKOGI010001593">
    <property type="protein sequence ID" value="KAJ8424846.1"/>
    <property type="molecule type" value="Genomic_DNA"/>
</dbReference>
<name>A0A9Q1GT21_9CARY</name>
<accession>A0A9Q1GT21</accession>
<gene>
    <name evidence="3" type="ORF">Cgig2_009134</name>
</gene>
<evidence type="ECO:0000313" key="4">
    <source>
        <dbReference type="Proteomes" id="UP001153076"/>
    </source>
</evidence>
<feature type="compositionally biased region" description="Acidic residues" evidence="1">
    <location>
        <begin position="128"/>
        <end position="137"/>
    </location>
</feature>
<feature type="compositionally biased region" description="Basic and acidic residues" evidence="1">
    <location>
        <begin position="165"/>
        <end position="177"/>
    </location>
</feature>
<dbReference type="AlphaFoldDB" id="A0A9Q1GT21"/>
<evidence type="ECO:0000256" key="1">
    <source>
        <dbReference type="SAM" id="MobiDB-lite"/>
    </source>
</evidence>
<organism evidence="3 4">
    <name type="scientific">Carnegiea gigantea</name>
    <dbReference type="NCBI Taxonomy" id="171969"/>
    <lineage>
        <taxon>Eukaryota</taxon>
        <taxon>Viridiplantae</taxon>
        <taxon>Streptophyta</taxon>
        <taxon>Embryophyta</taxon>
        <taxon>Tracheophyta</taxon>
        <taxon>Spermatophyta</taxon>
        <taxon>Magnoliopsida</taxon>
        <taxon>eudicotyledons</taxon>
        <taxon>Gunneridae</taxon>
        <taxon>Pentapetalae</taxon>
        <taxon>Caryophyllales</taxon>
        <taxon>Cactineae</taxon>
        <taxon>Cactaceae</taxon>
        <taxon>Cactoideae</taxon>
        <taxon>Echinocereeae</taxon>
        <taxon>Carnegiea</taxon>
    </lineage>
</organism>
<evidence type="ECO:0000313" key="3">
    <source>
        <dbReference type="EMBL" id="KAJ8424846.1"/>
    </source>
</evidence>
<evidence type="ECO:0000259" key="2">
    <source>
        <dbReference type="Pfam" id="PF26138"/>
    </source>
</evidence>
<dbReference type="InterPro" id="IPR058353">
    <property type="entry name" value="DUF8040"/>
</dbReference>
<keyword evidence="4" id="KW-1185">Reference proteome</keyword>
<protein>
    <recommendedName>
        <fullName evidence="2">DUF8040 domain-containing protein</fullName>
    </recommendedName>
</protein>
<feature type="region of interest" description="Disordered" evidence="1">
    <location>
        <begin position="124"/>
        <end position="177"/>
    </location>
</feature>
<reference evidence="3" key="1">
    <citation type="submission" date="2022-04" db="EMBL/GenBank/DDBJ databases">
        <title>Carnegiea gigantea Genome sequencing and assembly v2.</title>
        <authorList>
            <person name="Copetti D."/>
            <person name="Sanderson M.J."/>
            <person name="Burquez A."/>
            <person name="Wojciechowski M.F."/>
        </authorList>
    </citation>
    <scope>NUCLEOTIDE SEQUENCE</scope>
    <source>
        <strain evidence="3">SGP5-SGP5p</strain>
        <tissue evidence="3">Aerial part</tissue>
    </source>
</reference>
<feature type="domain" description="DUF8040" evidence="2">
    <location>
        <begin position="298"/>
        <end position="390"/>
    </location>
</feature>
<dbReference type="Pfam" id="PF26138">
    <property type="entry name" value="DUF8040"/>
    <property type="match status" value="1"/>
</dbReference>
<comment type="caution">
    <text evidence="3">The sequence shown here is derived from an EMBL/GenBank/DDBJ whole genome shotgun (WGS) entry which is preliminary data.</text>
</comment>
<dbReference type="OrthoDB" id="1073467at2759"/>
<sequence length="425" mass="48756">MAVVKALLKVKGIDRDGTQIRNHYNDTVKKLKAWEWLIGQTGVGVNLVTGAVTVTDYTWEKFLKQWGGRFKSFSERVPPNLDKIKVVVHGRHATSDLSFSLAMGASGSRRRPVQQNLAVDLEEHVGDSDEAEDDEYNEQTKVSDGAESRSPPRTIQTNARKRRSECRSSGDRRRMRQELDAEVHNAFPLMCLKAESRHNPPLSTYERVLTKLREHLGVAAKGPDFIFNVMEYIRREQDFDYFVVFNDDDLTRYLRVRGMDKEEDCVVDTLILHTLVQSCSQQRTASHPRLPRTIGEESGGAFIHRVLNSTREDFCQQLLRLERDAFIHLVNVIIESRAIDEGCFIKIAEIVALSLYIFARGASYHDVEIRFRHSPSTVSTYHNQVLETLVKLSTDIIRPYRSPPEVSPEIAQKLGFYWPYFKVRC</sequence>
<proteinExistence type="predicted"/>
<dbReference type="Proteomes" id="UP001153076">
    <property type="component" value="Unassembled WGS sequence"/>
</dbReference>